<dbReference type="GO" id="GO:0000030">
    <property type="term" value="F:mannosyltransferase activity"/>
    <property type="evidence" value="ECO:0007669"/>
    <property type="project" value="InterPro"/>
</dbReference>
<feature type="transmembrane region" description="Helical" evidence="8">
    <location>
        <begin position="225"/>
        <end position="244"/>
    </location>
</feature>
<evidence type="ECO:0000313" key="10">
    <source>
        <dbReference type="EMBL" id="KKS87667.1"/>
    </source>
</evidence>
<dbReference type="GO" id="GO:0016763">
    <property type="term" value="F:pentosyltransferase activity"/>
    <property type="evidence" value="ECO:0007669"/>
    <property type="project" value="TreeGrafter"/>
</dbReference>
<dbReference type="InterPro" id="IPR003342">
    <property type="entry name" value="ArnT-like_N"/>
</dbReference>
<evidence type="ECO:0000259" key="9">
    <source>
        <dbReference type="Pfam" id="PF02366"/>
    </source>
</evidence>
<keyword evidence="5 8" id="KW-0812">Transmembrane</keyword>
<dbReference type="GO" id="GO:0006493">
    <property type="term" value="P:protein O-linked glycosylation"/>
    <property type="evidence" value="ECO:0007669"/>
    <property type="project" value="InterPro"/>
</dbReference>
<reference evidence="10 11" key="1">
    <citation type="journal article" date="2015" name="Nature">
        <title>rRNA introns, odd ribosomes, and small enigmatic genomes across a large radiation of phyla.</title>
        <authorList>
            <person name="Brown C.T."/>
            <person name="Hug L.A."/>
            <person name="Thomas B.C."/>
            <person name="Sharon I."/>
            <person name="Castelle C.J."/>
            <person name="Singh A."/>
            <person name="Wilkins M.J."/>
            <person name="Williams K.H."/>
            <person name="Banfield J.F."/>
        </authorList>
    </citation>
    <scope>NUCLEOTIDE SEQUENCE [LARGE SCALE GENOMIC DNA]</scope>
</reference>
<evidence type="ECO:0000256" key="7">
    <source>
        <dbReference type="ARBA" id="ARBA00023136"/>
    </source>
</evidence>
<keyword evidence="6 8" id="KW-1133">Transmembrane helix</keyword>
<evidence type="ECO:0000256" key="2">
    <source>
        <dbReference type="ARBA" id="ARBA00022475"/>
    </source>
</evidence>
<dbReference type="GO" id="GO:0009103">
    <property type="term" value="P:lipopolysaccharide biosynthetic process"/>
    <property type="evidence" value="ECO:0007669"/>
    <property type="project" value="UniProtKB-ARBA"/>
</dbReference>
<keyword evidence="7 8" id="KW-0472">Membrane</keyword>
<evidence type="ECO:0000256" key="6">
    <source>
        <dbReference type="ARBA" id="ARBA00022989"/>
    </source>
</evidence>
<feature type="transmembrane region" description="Helical" evidence="8">
    <location>
        <begin position="156"/>
        <end position="174"/>
    </location>
</feature>
<accession>A0A0G1CQE3</accession>
<feature type="transmembrane region" description="Helical" evidence="8">
    <location>
        <begin position="20"/>
        <end position="37"/>
    </location>
</feature>
<feature type="transmembrane region" description="Helical" evidence="8">
    <location>
        <begin position="325"/>
        <end position="343"/>
    </location>
</feature>
<dbReference type="STRING" id="1618446.UV61_C0001G0074"/>
<dbReference type="PANTHER" id="PTHR33908:SF11">
    <property type="entry name" value="MEMBRANE PROTEIN"/>
    <property type="match status" value="1"/>
</dbReference>
<dbReference type="InterPro" id="IPR050297">
    <property type="entry name" value="LipidA_mod_glycosyltrf_83"/>
</dbReference>
<dbReference type="GO" id="GO:0005886">
    <property type="term" value="C:plasma membrane"/>
    <property type="evidence" value="ECO:0007669"/>
    <property type="project" value="UniProtKB-SubCell"/>
</dbReference>
<dbReference type="PANTHER" id="PTHR33908">
    <property type="entry name" value="MANNOSYLTRANSFERASE YKCB-RELATED"/>
    <property type="match status" value="1"/>
</dbReference>
<evidence type="ECO:0000256" key="5">
    <source>
        <dbReference type="ARBA" id="ARBA00022692"/>
    </source>
</evidence>
<dbReference type="EMBL" id="LCFD01000001">
    <property type="protein sequence ID" value="KKS87667.1"/>
    <property type="molecule type" value="Genomic_DNA"/>
</dbReference>
<sequence length="560" mass="64781">MLLGGKRVLYQHKRMNKRFLVIFSSILLLAFFLRMYALTQYPTGFHIDEVTLGWNAYSILKTGRDETGRFLPLYSRSFGLDRALGNFLLTAVSINFLGLSEFAVRFPFAFFGGLTLILWYVFIKKLIISTKIALISTLLLAISPWHIALSRTSSESTVSLFLILLGHIFFLSALSQKKFSHMILSWVSLTLSLFFYHSAVGFVALSVITLGSWSFLKATTQKERLWSGLTLLFIGVLTFVFFIFGKGGANRFDQVAFYRDSTVTYELDKMRFEEGSLQVLRARIFHNKLIVYTKVLIKNYFDYFSVDFLFVNGGKPPRYMPPAMGLLYLFELPLLLIGLYVLARKWNQAWVLLFLLLLVSPVVAALTSEYTPNLQRSFFMVPYLEVIVSLGLWQVLTVISKKKLWLFSSMLLLSLPIIYYLHQYYIHMPVHDPLYRNDGAKELVTTVMSLKSQFDKIIITRDPEPPYHYFFFFTKLSPFEFQEKYVPLIHQEKDWAFEDMTIFTQKECPTDIENAYPGNVLFVNSGQCLFDNKMKLLFTSVGTITRKDGSIVYQLLKRKI</sequence>
<evidence type="ECO:0000256" key="1">
    <source>
        <dbReference type="ARBA" id="ARBA00004651"/>
    </source>
</evidence>
<protein>
    <recommendedName>
        <fullName evidence="9">ArnT-like N-terminal domain-containing protein</fullName>
    </recommendedName>
</protein>
<keyword evidence="4" id="KW-0808">Transferase</keyword>
<keyword evidence="3" id="KW-0328">Glycosyltransferase</keyword>
<feature type="transmembrane region" description="Helical" evidence="8">
    <location>
        <begin position="378"/>
        <end position="398"/>
    </location>
</feature>
<organism evidence="10 11">
    <name type="scientific">Candidatus Gottesmanbacteria bacterium GW2011_GWB1_43_11</name>
    <dbReference type="NCBI Taxonomy" id="1618446"/>
    <lineage>
        <taxon>Bacteria</taxon>
        <taxon>Candidatus Gottesmaniibacteriota</taxon>
    </lineage>
</organism>
<feature type="domain" description="ArnT-like N-terminal" evidence="9">
    <location>
        <begin position="25"/>
        <end position="233"/>
    </location>
</feature>
<dbReference type="AlphaFoldDB" id="A0A0G1CQE3"/>
<evidence type="ECO:0000256" key="4">
    <source>
        <dbReference type="ARBA" id="ARBA00022679"/>
    </source>
</evidence>
<feature type="transmembrane region" description="Helical" evidence="8">
    <location>
        <begin position="186"/>
        <end position="213"/>
    </location>
</feature>
<evidence type="ECO:0000256" key="8">
    <source>
        <dbReference type="SAM" id="Phobius"/>
    </source>
</evidence>
<gene>
    <name evidence="10" type="ORF">UV61_C0001G0074</name>
</gene>
<evidence type="ECO:0000256" key="3">
    <source>
        <dbReference type="ARBA" id="ARBA00022676"/>
    </source>
</evidence>
<comment type="subcellular location">
    <subcellularLocation>
        <location evidence="1">Cell membrane</location>
        <topology evidence="1">Multi-pass membrane protein</topology>
    </subcellularLocation>
</comment>
<feature type="transmembrane region" description="Helical" evidence="8">
    <location>
        <begin position="132"/>
        <end position="150"/>
    </location>
</feature>
<proteinExistence type="predicted"/>
<keyword evidence="2" id="KW-1003">Cell membrane</keyword>
<name>A0A0G1CQE3_9BACT</name>
<dbReference type="Proteomes" id="UP000034050">
    <property type="component" value="Unassembled WGS sequence"/>
</dbReference>
<feature type="transmembrane region" description="Helical" evidence="8">
    <location>
        <begin position="404"/>
        <end position="421"/>
    </location>
</feature>
<dbReference type="Pfam" id="PF02366">
    <property type="entry name" value="PMT"/>
    <property type="match status" value="1"/>
</dbReference>
<feature type="transmembrane region" description="Helical" evidence="8">
    <location>
        <begin position="102"/>
        <end position="123"/>
    </location>
</feature>
<evidence type="ECO:0000313" key="11">
    <source>
        <dbReference type="Proteomes" id="UP000034050"/>
    </source>
</evidence>
<comment type="caution">
    <text evidence="10">The sequence shown here is derived from an EMBL/GenBank/DDBJ whole genome shotgun (WGS) entry which is preliminary data.</text>
</comment>
<feature type="transmembrane region" description="Helical" evidence="8">
    <location>
        <begin position="349"/>
        <end position="366"/>
    </location>
</feature>